<gene>
    <name evidence="2" type="ORF">M569_14094</name>
</gene>
<evidence type="ECO:0000313" key="3">
    <source>
        <dbReference type="Proteomes" id="UP000015453"/>
    </source>
</evidence>
<dbReference type="AlphaFoldDB" id="S8C1Y0"/>
<dbReference type="SUPFAM" id="SSF49562">
    <property type="entry name" value="C2 domain (Calcium/lipid-binding domain, CaLB)"/>
    <property type="match status" value="1"/>
</dbReference>
<dbReference type="Pfam" id="PF00168">
    <property type="entry name" value="C2"/>
    <property type="match status" value="1"/>
</dbReference>
<dbReference type="InterPro" id="IPR044750">
    <property type="entry name" value="C2_SRC2/BAP"/>
</dbReference>
<protein>
    <recommendedName>
        <fullName evidence="1">C2 domain-containing protein</fullName>
    </recommendedName>
</protein>
<proteinExistence type="predicted"/>
<keyword evidence="3" id="KW-1185">Reference proteome</keyword>
<evidence type="ECO:0000313" key="2">
    <source>
        <dbReference type="EMBL" id="EPS60709.1"/>
    </source>
</evidence>
<feature type="domain" description="C2" evidence="1">
    <location>
        <begin position="1"/>
        <end position="113"/>
    </location>
</feature>
<dbReference type="EMBL" id="AUSU01007355">
    <property type="protein sequence ID" value="EPS60709.1"/>
    <property type="molecule type" value="Genomic_DNA"/>
</dbReference>
<dbReference type="CDD" id="cd04051">
    <property type="entry name" value="C2_SRC2_like"/>
    <property type="match status" value="1"/>
</dbReference>
<name>S8C1Y0_9LAMI</name>
<dbReference type="InterPro" id="IPR000008">
    <property type="entry name" value="C2_dom"/>
</dbReference>
<sequence length="247" mass="26484">MEHRALDITVQHAKDLNKVNLLMKMEVYAVVSVFNGATNTKQRVRTPPDRDGDDNPTWDFPIKFAVDEAALQMNALTLVFRLICRRALGDRYVGEVHAPIKELLGAQGKSSADGRVFVSYQVRKADGKPKGQISFCYRFSDKFAAWVSHAPATAYPVGSSSGYPPPTAGNPPPAVYGYGYPPPPPMAYPYAGQGGYRYGHAPPPMRNNNLGLGLGTGLIAGALGGLLLGDMMDDCGDCDSGDGGVTF</sequence>
<reference evidence="2 3" key="1">
    <citation type="journal article" date="2013" name="BMC Genomics">
        <title>The miniature genome of a carnivorous plant Genlisea aurea contains a low number of genes and short non-coding sequences.</title>
        <authorList>
            <person name="Leushkin E.V."/>
            <person name="Sutormin R.A."/>
            <person name="Nabieva E.R."/>
            <person name="Penin A.A."/>
            <person name="Kondrashov A.S."/>
            <person name="Logacheva M.D."/>
        </authorList>
    </citation>
    <scope>NUCLEOTIDE SEQUENCE [LARGE SCALE GENOMIC DNA]</scope>
</reference>
<comment type="caution">
    <text evidence="2">The sequence shown here is derived from an EMBL/GenBank/DDBJ whole genome shotgun (WGS) entry which is preliminary data.</text>
</comment>
<dbReference type="GO" id="GO:0006952">
    <property type="term" value="P:defense response"/>
    <property type="evidence" value="ECO:0007669"/>
    <property type="project" value="InterPro"/>
</dbReference>
<dbReference type="SMART" id="SM00239">
    <property type="entry name" value="C2"/>
    <property type="match status" value="1"/>
</dbReference>
<evidence type="ECO:0000259" key="1">
    <source>
        <dbReference type="PROSITE" id="PS50004"/>
    </source>
</evidence>
<dbReference type="InterPro" id="IPR035892">
    <property type="entry name" value="C2_domain_sf"/>
</dbReference>
<dbReference type="PROSITE" id="PS50004">
    <property type="entry name" value="C2"/>
    <property type="match status" value="1"/>
</dbReference>
<accession>S8C1Y0</accession>
<dbReference type="PANTHER" id="PTHR32246:SF173">
    <property type="entry name" value="C2 DOMAIN-CONTAINING PROTEIN"/>
    <property type="match status" value="1"/>
</dbReference>
<dbReference type="Proteomes" id="UP000015453">
    <property type="component" value="Unassembled WGS sequence"/>
</dbReference>
<dbReference type="OrthoDB" id="270970at2759"/>
<dbReference type="PANTHER" id="PTHR32246">
    <property type="entry name" value="INGRESSION PROTEIN FIC1"/>
    <property type="match status" value="1"/>
</dbReference>
<organism evidence="2 3">
    <name type="scientific">Genlisea aurea</name>
    <dbReference type="NCBI Taxonomy" id="192259"/>
    <lineage>
        <taxon>Eukaryota</taxon>
        <taxon>Viridiplantae</taxon>
        <taxon>Streptophyta</taxon>
        <taxon>Embryophyta</taxon>
        <taxon>Tracheophyta</taxon>
        <taxon>Spermatophyta</taxon>
        <taxon>Magnoliopsida</taxon>
        <taxon>eudicotyledons</taxon>
        <taxon>Gunneridae</taxon>
        <taxon>Pentapetalae</taxon>
        <taxon>asterids</taxon>
        <taxon>lamiids</taxon>
        <taxon>Lamiales</taxon>
        <taxon>Lentibulariaceae</taxon>
        <taxon>Genlisea</taxon>
    </lineage>
</organism>
<dbReference type="Gene3D" id="2.60.40.150">
    <property type="entry name" value="C2 domain"/>
    <property type="match status" value="1"/>
</dbReference>